<dbReference type="RefSeq" id="XP_007395367.1">
    <property type="nucleotide sequence ID" value="XM_007395305.1"/>
</dbReference>
<dbReference type="GeneID" id="18908575"/>
<dbReference type="Pfam" id="PF10342">
    <property type="entry name" value="Kre9_KNH"/>
    <property type="match status" value="1"/>
</dbReference>
<evidence type="ECO:0000256" key="2">
    <source>
        <dbReference type="SAM" id="SignalP"/>
    </source>
</evidence>
<dbReference type="HOGENOM" id="CLU_083660_1_0_1"/>
<evidence type="ECO:0000256" key="1">
    <source>
        <dbReference type="ARBA" id="ARBA00022729"/>
    </source>
</evidence>
<dbReference type="AlphaFoldDB" id="K5W774"/>
<keyword evidence="5" id="KW-1185">Reference proteome</keyword>
<feature type="domain" description="Yeast cell wall synthesis Kre9/Knh1-like N-terminal" evidence="3">
    <location>
        <begin position="43"/>
        <end position="130"/>
    </location>
</feature>
<dbReference type="EMBL" id="JH930472">
    <property type="protein sequence ID" value="EKM55020.1"/>
    <property type="molecule type" value="Genomic_DNA"/>
</dbReference>
<evidence type="ECO:0000259" key="3">
    <source>
        <dbReference type="Pfam" id="PF10342"/>
    </source>
</evidence>
<dbReference type="Proteomes" id="UP000008370">
    <property type="component" value="Unassembled WGS sequence"/>
</dbReference>
<feature type="signal peptide" evidence="2">
    <location>
        <begin position="1"/>
        <end position="21"/>
    </location>
</feature>
<sequence>MKFTTILSALALGAFSQLAGAVPAPAPAAHHARDVWDPHMTYPTAETVWQSGQTYTVTWDTSDAPVNITSGDSGFILLRSGDYEGPLVLAYGIHLRDGQAQVTAPDVITGSDYSLVLFGDSGNWGPEFTINGPITF</sequence>
<keyword evidence="1 2" id="KW-0732">Signal</keyword>
<dbReference type="InParanoid" id="K5W774"/>
<name>K5W774_PHACS</name>
<dbReference type="OrthoDB" id="2317741at2759"/>
<evidence type="ECO:0000313" key="5">
    <source>
        <dbReference type="Proteomes" id="UP000008370"/>
    </source>
</evidence>
<evidence type="ECO:0000313" key="4">
    <source>
        <dbReference type="EMBL" id="EKM55020.1"/>
    </source>
</evidence>
<gene>
    <name evidence="4" type="ORF">PHACADRAFT_142854</name>
</gene>
<reference evidence="4 5" key="1">
    <citation type="journal article" date="2012" name="BMC Genomics">
        <title>Comparative genomics of the white-rot fungi, Phanerochaete carnosa and P. chrysosporium, to elucidate the genetic basis of the distinct wood types they colonize.</title>
        <authorList>
            <person name="Suzuki H."/>
            <person name="MacDonald J."/>
            <person name="Syed K."/>
            <person name="Salamov A."/>
            <person name="Hori C."/>
            <person name="Aerts A."/>
            <person name="Henrissat B."/>
            <person name="Wiebenga A."/>
            <person name="vanKuyk P.A."/>
            <person name="Barry K."/>
            <person name="Lindquist E."/>
            <person name="LaButti K."/>
            <person name="Lapidus A."/>
            <person name="Lucas S."/>
            <person name="Coutinho P."/>
            <person name="Gong Y."/>
            <person name="Samejima M."/>
            <person name="Mahadevan R."/>
            <person name="Abou-Zaid M."/>
            <person name="de Vries R.P."/>
            <person name="Igarashi K."/>
            <person name="Yadav J.S."/>
            <person name="Grigoriev I.V."/>
            <person name="Master E.R."/>
        </authorList>
    </citation>
    <scope>NUCLEOTIDE SEQUENCE [LARGE SCALE GENOMIC DNA]</scope>
    <source>
        <strain evidence="4 5">HHB-10118-sp</strain>
    </source>
</reference>
<organism evidence="4 5">
    <name type="scientific">Phanerochaete carnosa (strain HHB-10118-sp)</name>
    <name type="common">White-rot fungus</name>
    <name type="synonym">Peniophora carnosa</name>
    <dbReference type="NCBI Taxonomy" id="650164"/>
    <lineage>
        <taxon>Eukaryota</taxon>
        <taxon>Fungi</taxon>
        <taxon>Dikarya</taxon>
        <taxon>Basidiomycota</taxon>
        <taxon>Agaricomycotina</taxon>
        <taxon>Agaricomycetes</taxon>
        <taxon>Polyporales</taxon>
        <taxon>Phanerochaetaceae</taxon>
        <taxon>Phanerochaete</taxon>
    </lineage>
</organism>
<accession>K5W774</accession>
<dbReference type="KEGG" id="pco:PHACADRAFT_142854"/>
<feature type="chain" id="PRO_5003885475" description="Yeast cell wall synthesis Kre9/Knh1-like N-terminal domain-containing protein" evidence="2">
    <location>
        <begin position="22"/>
        <end position="136"/>
    </location>
</feature>
<protein>
    <recommendedName>
        <fullName evidence="3">Yeast cell wall synthesis Kre9/Knh1-like N-terminal domain-containing protein</fullName>
    </recommendedName>
</protein>
<proteinExistence type="predicted"/>
<dbReference type="InterPro" id="IPR018466">
    <property type="entry name" value="Kre9/Knh1-like_N"/>
</dbReference>